<reference evidence="1 2" key="1">
    <citation type="submission" date="2013-03" db="EMBL/GenBank/DDBJ databases">
        <authorList>
            <person name="Le V."/>
        </authorList>
    </citation>
    <scope>NUCLEOTIDE SEQUENCE [LARGE SCALE GENOMIC DNA]</scope>
    <source>
        <strain evidence="1 2">BiD32</strain>
    </source>
</reference>
<comment type="caution">
    <text evidence="1">The sequence shown here is derived from an EMBL/GenBank/DDBJ whole genome shotgun (WGS) entry which is preliminary data.</text>
</comment>
<reference evidence="2" key="2">
    <citation type="submission" date="2013-04" db="EMBL/GenBank/DDBJ databases">
        <title>Bisphenol A degrading Sphingobium sp. strain BiD32.</title>
        <authorList>
            <person name="Nielsen J.L."/>
            <person name="Zhou N.A."/>
            <person name="Kjeldal H."/>
        </authorList>
    </citation>
    <scope>NUCLEOTIDE SEQUENCE [LARGE SCALE GENOMIC DNA]</scope>
    <source>
        <strain evidence="2">BiD32</strain>
    </source>
</reference>
<proteinExistence type="predicted"/>
<organism evidence="1 2">
    <name type="scientific">Sphingobium indicum BiD32</name>
    <dbReference type="NCBI Taxonomy" id="1301087"/>
    <lineage>
        <taxon>Bacteria</taxon>
        <taxon>Pseudomonadati</taxon>
        <taxon>Pseudomonadota</taxon>
        <taxon>Alphaproteobacteria</taxon>
        <taxon>Sphingomonadales</taxon>
        <taxon>Sphingomonadaceae</taxon>
        <taxon>Sphingobium</taxon>
    </lineage>
</organism>
<sequence length="72" mass="8211">MLNHFVVEANKITAGVAVRIPGGFRFFHSDPRFRRLDGQIFRKARTLARKVRELAQSLGRPGEPERPQPVLT</sequence>
<dbReference type="Proteomes" id="UP000013201">
    <property type="component" value="Unassembled WGS sequence"/>
</dbReference>
<protein>
    <submittedName>
        <fullName evidence="1">Uncharacterized protein</fullName>
    </submittedName>
</protein>
<keyword evidence="2" id="KW-1185">Reference proteome</keyword>
<dbReference type="AlphaFoldDB" id="N1MKJ7"/>
<name>N1MKJ7_9SPHN</name>
<evidence type="ECO:0000313" key="2">
    <source>
        <dbReference type="Proteomes" id="UP000013201"/>
    </source>
</evidence>
<gene>
    <name evidence="1" type="ORF">EBBID32_15830</name>
</gene>
<dbReference type="EMBL" id="CAVK010000072">
    <property type="protein sequence ID" value="CCW17244.1"/>
    <property type="molecule type" value="Genomic_DNA"/>
</dbReference>
<evidence type="ECO:0000313" key="1">
    <source>
        <dbReference type="EMBL" id="CCW17244.1"/>
    </source>
</evidence>
<dbReference type="RefSeq" id="WP_006953609.1">
    <property type="nucleotide sequence ID" value="NZ_CAVK010000072.1"/>
</dbReference>
<accession>N1MKJ7</accession>
<dbReference type="OrthoDB" id="7584850at2"/>